<dbReference type="EMBL" id="JAHIBW010000019">
    <property type="protein sequence ID" value="KAG7301676.1"/>
    <property type="molecule type" value="Genomic_DNA"/>
</dbReference>
<comment type="caution">
    <text evidence="1">The sequence shown here is derived from an EMBL/GenBank/DDBJ whole genome shotgun (WGS) entry which is preliminary data.</text>
</comment>
<dbReference type="Proteomes" id="UP000823941">
    <property type="component" value="Chromosome 19"/>
</dbReference>
<dbReference type="PANTHER" id="PTHR36983">
    <property type="entry name" value="DNAJ HOMOLOG SUBFAMILY C MEMBER 13"/>
    <property type="match status" value="1"/>
</dbReference>
<accession>A0ABQ7Q8W4</accession>
<organism evidence="1 2">
    <name type="scientific">Plutella xylostella</name>
    <name type="common">Diamondback moth</name>
    <name type="synonym">Plutella maculipennis</name>
    <dbReference type="NCBI Taxonomy" id="51655"/>
    <lineage>
        <taxon>Eukaryota</taxon>
        <taxon>Metazoa</taxon>
        <taxon>Ecdysozoa</taxon>
        <taxon>Arthropoda</taxon>
        <taxon>Hexapoda</taxon>
        <taxon>Insecta</taxon>
        <taxon>Pterygota</taxon>
        <taxon>Neoptera</taxon>
        <taxon>Endopterygota</taxon>
        <taxon>Lepidoptera</taxon>
        <taxon>Glossata</taxon>
        <taxon>Ditrysia</taxon>
        <taxon>Yponomeutoidea</taxon>
        <taxon>Plutellidae</taxon>
        <taxon>Plutella</taxon>
    </lineage>
</organism>
<reference evidence="1 2" key="1">
    <citation type="submission" date="2021-06" db="EMBL/GenBank/DDBJ databases">
        <title>A haploid diamondback moth (Plutella xylostella L.) genome assembly resolves 31 chromosomes and identifies a diamide resistance mutation.</title>
        <authorList>
            <person name="Ward C.M."/>
            <person name="Perry K.D."/>
            <person name="Baker G."/>
            <person name="Powis K."/>
            <person name="Heckel D.G."/>
            <person name="Baxter S.W."/>
        </authorList>
    </citation>
    <scope>NUCLEOTIDE SEQUENCE [LARGE SCALE GENOMIC DNA]</scope>
    <source>
        <strain evidence="1 2">LV</strain>
        <tissue evidence="1">Single pupa</tissue>
    </source>
</reference>
<dbReference type="PANTHER" id="PTHR36983:SF2">
    <property type="entry name" value="DNAJ HOMOLOG SUBFAMILY C MEMBER 13"/>
    <property type="match status" value="1"/>
</dbReference>
<keyword evidence="2" id="KW-1185">Reference proteome</keyword>
<name>A0ABQ7Q8W4_PLUXY</name>
<sequence>MFDFTQFDPPSTVLAPYKYAGYPQLLRTVRLETEAERLFSATGSALLPAACELAHATVRCSALNAEQLARDQGILVSIPLTIFRSLMYE</sequence>
<evidence type="ECO:0000313" key="1">
    <source>
        <dbReference type="EMBL" id="KAG7301676.1"/>
    </source>
</evidence>
<gene>
    <name evidence="1" type="ORF">JYU34_014651</name>
</gene>
<evidence type="ECO:0000313" key="2">
    <source>
        <dbReference type="Proteomes" id="UP000823941"/>
    </source>
</evidence>
<proteinExistence type="predicted"/>
<protein>
    <submittedName>
        <fullName evidence="1">DnaJ sub C member 13</fullName>
    </submittedName>
</protein>
<dbReference type="InterPro" id="IPR044978">
    <property type="entry name" value="GRV2/DNAJC13"/>
</dbReference>